<reference evidence="2 3" key="1">
    <citation type="submission" date="2016-07" db="EMBL/GenBank/DDBJ databases">
        <title>Pervasive Adenine N6-methylation of Active Genes in Fungi.</title>
        <authorList>
            <consortium name="DOE Joint Genome Institute"/>
            <person name="Mondo S.J."/>
            <person name="Dannebaum R.O."/>
            <person name="Kuo R.C."/>
            <person name="Labutti K."/>
            <person name="Haridas S."/>
            <person name="Kuo A."/>
            <person name="Salamov A."/>
            <person name="Ahrendt S.R."/>
            <person name="Lipzen A."/>
            <person name="Sullivan W."/>
            <person name="Andreopoulos W.B."/>
            <person name="Clum A."/>
            <person name="Lindquist E."/>
            <person name="Daum C."/>
            <person name="Ramamoorthy G.K."/>
            <person name="Gryganskyi A."/>
            <person name="Culley D."/>
            <person name="Magnuson J.K."/>
            <person name="James T.Y."/>
            <person name="O'Malley M.A."/>
            <person name="Stajich J.E."/>
            <person name="Spatafora J.W."/>
            <person name="Visel A."/>
            <person name="Grigoriev I.V."/>
        </authorList>
    </citation>
    <scope>NUCLEOTIDE SEQUENCE [LARGE SCALE GENOMIC DNA]</scope>
    <source>
        <strain evidence="2 3">NRRL 1336</strain>
    </source>
</reference>
<keyword evidence="3" id="KW-1185">Reference proteome</keyword>
<gene>
    <name evidence="2" type="ORF">BCR42DRAFT_423377</name>
</gene>
<accession>A0A1X2I5Q4</accession>
<comment type="caution">
    <text evidence="2">The sequence shown here is derived from an EMBL/GenBank/DDBJ whole genome shotgun (WGS) entry which is preliminary data.</text>
</comment>
<sequence>MDILLRTWKYEFEKIGSAVYLYTAVLHYLLIGMTIYQWLPSAPKDVLDGIGYWYLVVAILNAGITTFQIFHLTWFAFVGLLWQFATVIFIYHRLPYFPPRNTTDRVFLKAPFFILTVITLFDTLRMFFKSIDKINDNVLAQIILVIVPGFVAIHLIANMDPPRKDYLYTCGSMCLSPFAAPGTQELTLIVSVIVSLIVVGILNRSVARTLIPNWLERVNRRFDR</sequence>
<dbReference type="AlphaFoldDB" id="A0A1X2I5Q4"/>
<evidence type="ECO:0000313" key="3">
    <source>
        <dbReference type="Proteomes" id="UP000193560"/>
    </source>
</evidence>
<feature type="transmembrane region" description="Helical" evidence="1">
    <location>
        <begin position="186"/>
        <end position="207"/>
    </location>
</feature>
<proteinExistence type="predicted"/>
<feature type="transmembrane region" description="Helical" evidence="1">
    <location>
        <begin position="51"/>
        <end position="67"/>
    </location>
</feature>
<keyword evidence="1" id="KW-0472">Membrane</keyword>
<organism evidence="2 3">
    <name type="scientific">Absidia repens</name>
    <dbReference type="NCBI Taxonomy" id="90262"/>
    <lineage>
        <taxon>Eukaryota</taxon>
        <taxon>Fungi</taxon>
        <taxon>Fungi incertae sedis</taxon>
        <taxon>Mucoromycota</taxon>
        <taxon>Mucoromycotina</taxon>
        <taxon>Mucoromycetes</taxon>
        <taxon>Mucorales</taxon>
        <taxon>Cunninghamellaceae</taxon>
        <taxon>Absidia</taxon>
    </lineage>
</organism>
<feature type="transmembrane region" description="Helical" evidence="1">
    <location>
        <begin position="20"/>
        <end position="39"/>
    </location>
</feature>
<feature type="transmembrane region" description="Helical" evidence="1">
    <location>
        <begin position="106"/>
        <end position="126"/>
    </location>
</feature>
<dbReference type="Proteomes" id="UP000193560">
    <property type="component" value="Unassembled WGS sequence"/>
</dbReference>
<evidence type="ECO:0000313" key="2">
    <source>
        <dbReference type="EMBL" id="ORZ09933.1"/>
    </source>
</evidence>
<dbReference type="OrthoDB" id="5586934at2759"/>
<feature type="transmembrane region" description="Helical" evidence="1">
    <location>
        <begin position="74"/>
        <end position="94"/>
    </location>
</feature>
<name>A0A1X2I5Q4_9FUNG</name>
<feature type="transmembrane region" description="Helical" evidence="1">
    <location>
        <begin position="138"/>
        <end position="157"/>
    </location>
</feature>
<protein>
    <submittedName>
        <fullName evidence="2">Uncharacterized protein</fullName>
    </submittedName>
</protein>
<keyword evidence="1" id="KW-0812">Transmembrane</keyword>
<evidence type="ECO:0000256" key="1">
    <source>
        <dbReference type="SAM" id="Phobius"/>
    </source>
</evidence>
<keyword evidence="1" id="KW-1133">Transmembrane helix</keyword>
<dbReference type="EMBL" id="MCGE01000026">
    <property type="protein sequence ID" value="ORZ09933.1"/>
    <property type="molecule type" value="Genomic_DNA"/>
</dbReference>